<evidence type="ECO:0008006" key="3">
    <source>
        <dbReference type="Google" id="ProtNLM"/>
    </source>
</evidence>
<dbReference type="EMBL" id="JADOUF010000001">
    <property type="protein sequence ID" value="MBG6140187.1"/>
    <property type="molecule type" value="Genomic_DNA"/>
</dbReference>
<dbReference type="PANTHER" id="PTHR38479:SF2">
    <property type="entry name" value="WINGED HELIX DNA-BINDING DOMAIN-CONTAINING PROTEIN"/>
    <property type="match status" value="1"/>
</dbReference>
<dbReference type="InterPro" id="IPR009351">
    <property type="entry name" value="AlkZ-like"/>
</dbReference>
<reference evidence="1" key="1">
    <citation type="submission" date="2020-11" db="EMBL/GenBank/DDBJ databases">
        <title>Sequencing the genomes of 1000 actinobacteria strains.</title>
        <authorList>
            <person name="Klenk H.-P."/>
        </authorList>
    </citation>
    <scope>NUCLEOTIDE SEQUENCE</scope>
    <source>
        <strain evidence="1">DSM 45356</strain>
    </source>
</reference>
<organism evidence="1 2">
    <name type="scientific">Longispora fulva</name>
    <dbReference type="NCBI Taxonomy" id="619741"/>
    <lineage>
        <taxon>Bacteria</taxon>
        <taxon>Bacillati</taxon>
        <taxon>Actinomycetota</taxon>
        <taxon>Actinomycetes</taxon>
        <taxon>Micromonosporales</taxon>
        <taxon>Micromonosporaceae</taxon>
        <taxon>Longispora</taxon>
    </lineage>
</organism>
<keyword evidence="2" id="KW-1185">Reference proteome</keyword>
<evidence type="ECO:0000313" key="2">
    <source>
        <dbReference type="Proteomes" id="UP000622552"/>
    </source>
</evidence>
<comment type="caution">
    <text evidence="1">The sequence shown here is derived from an EMBL/GenBank/DDBJ whole genome shotgun (WGS) entry which is preliminary data.</text>
</comment>
<dbReference type="RefSeq" id="WP_197006758.1">
    <property type="nucleotide sequence ID" value="NZ_BONS01000006.1"/>
</dbReference>
<dbReference type="Proteomes" id="UP000622552">
    <property type="component" value="Unassembled WGS sequence"/>
</dbReference>
<dbReference type="PANTHER" id="PTHR38479">
    <property type="entry name" value="LMO0824 PROTEIN"/>
    <property type="match status" value="1"/>
</dbReference>
<gene>
    <name evidence="1" type="ORF">IW245_006381</name>
</gene>
<name>A0A8J7KT04_9ACTN</name>
<sequence length="382" mass="41515">MDKLRAWWSARQGLDGSLAGATPAAVLERSGWARSVGGVSPYLTLFSRAGISRPDADAAADRREVYELPCVRGCTYVVPAADFALARYLGRHGGEAELKVLGRLGVDRAEVDRLCERVLDALAGGPLDPAELRDRLGGAVRSLGDEGRKRGSSTTLPAALGLLQAEGRILRMPLNGRLDTQRYAYTLWSAPVFDGDEADARRELARRYWTWTGAATMAQFREFSLFAVRDLKTVAAELGLVALDGDLLALPELAGEYAVFTRPRKPDYRLVGSIDSLALHRRDAASLIEPADQVALGDQGGLGEVTHNLIVDRGRVVGLWQFDPDAGELVWWAFGAKPDAALRAAVADTERYVRDDLGDARTFSLDSPKSRAPRLAFLRSKA</sequence>
<dbReference type="Pfam" id="PF06224">
    <property type="entry name" value="AlkZ-like"/>
    <property type="match status" value="1"/>
</dbReference>
<accession>A0A8J7KT04</accession>
<evidence type="ECO:0000313" key="1">
    <source>
        <dbReference type="EMBL" id="MBG6140187.1"/>
    </source>
</evidence>
<dbReference type="AlphaFoldDB" id="A0A8J7KT04"/>
<proteinExistence type="predicted"/>
<protein>
    <recommendedName>
        <fullName evidence="3">Winged helix DNA-binding domain-containing protein</fullName>
    </recommendedName>
</protein>